<evidence type="ECO:0000256" key="1">
    <source>
        <dbReference type="SAM" id="Phobius"/>
    </source>
</evidence>
<accession>A0A1H6XXN1</accession>
<keyword evidence="1" id="KW-0472">Membrane</keyword>
<evidence type="ECO:0000313" key="3">
    <source>
        <dbReference type="Proteomes" id="UP000242930"/>
    </source>
</evidence>
<dbReference type="RefSeq" id="WP_090310591.1">
    <property type="nucleotide sequence ID" value="NZ_FNZE01000007.1"/>
</dbReference>
<dbReference type="Proteomes" id="UP000242930">
    <property type="component" value="Unassembled WGS sequence"/>
</dbReference>
<gene>
    <name evidence="2" type="ORF">SAMN05216201_10797</name>
</gene>
<dbReference type="STRING" id="915471.SAMN05216201_10797"/>
<name>A0A1H6XXN1_9PSED</name>
<dbReference type="AlphaFoldDB" id="A0A1H6XXN1"/>
<keyword evidence="3" id="KW-1185">Reference proteome</keyword>
<sequence>MTGFNYARQQNGAVLVVALIMLLLVTLMAVSGYKISQGNQMVIGNMEHRDQVISAATDGLEELLSSTLFVTNPGSMVLSPCGAANRRCYDINGDGVNDIEVSFAPPICQTVKPLRTSELDLPEQVSCVIQDSEYSMCAESVWELRATAVDNLTGARAEVRQGVALMVLLNDVDTACPN</sequence>
<protein>
    <recommendedName>
        <fullName evidence="4">PilX N-terminal</fullName>
    </recommendedName>
</protein>
<keyword evidence="1" id="KW-0812">Transmembrane</keyword>
<keyword evidence="1" id="KW-1133">Transmembrane helix</keyword>
<evidence type="ECO:0008006" key="4">
    <source>
        <dbReference type="Google" id="ProtNLM"/>
    </source>
</evidence>
<reference evidence="3" key="1">
    <citation type="submission" date="2016-10" db="EMBL/GenBank/DDBJ databases">
        <authorList>
            <person name="Varghese N."/>
            <person name="Submissions S."/>
        </authorList>
    </citation>
    <scope>NUCLEOTIDE SEQUENCE [LARGE SCALE GENOMIC DNA]</scope>
    <source>
        <strain evidence="3">LMG 25967</strain>
    </source>
</reference>
<dbReference type="OrthoDB" id="5739160at2"/>
<dbReference type="EMBL" id="FNZE01000007">
    <property type="protein sequence ID" value="SEJ33818.1"/>
    <property type="molecule type" value="Genomic_DNA"/>
</dbReference>
<organism evidence="2 3">
    <name type="scientific">Pseudomonas linyingensis</name>
    <dbReference type="NCBI Taxonomy" id="915471"/>
    <lineage>
        <taxon>Bacteria</taxon>
        <taxon>Pseudomonadati</taxon>
        <taxon>Pseudomonadota</taxon>
        <taxon>Gammaproteobacteria</taxon>
        <taxon>Pseudomonadales</taxon>
        <taxon>Pseudomonadaceae</taxon>
        <taxon>Pseudomonas</taxon>
    </lineage>
</organism>
<evidence type="ECO:0000313" key="2">
    <source>
        <dbReference type="EMBL" id="SEJ33818.1"/>
    </source>
</evidence>
<proteinExistence type="predicted"/>
<feature type="transmembrane region" description="Helical" evidence="1">
    <location>
        <begin position="12"/>
        <end position="33"/>
    </location>
</feature>